<dbReference type="OrthoDB" id="1697409at2"/>
<keyword evidence="6" id="KW-1185">Reference proteome</keyword>
<gene>
    <name evidence="5" type="ORF">HMPREF9334_00465</name>
</gene>
<evidence type="ECO:0000313" key="5">
    <source>
        <dbReference type="EMBL" id="EHG21762.1"/>
    </source>
</evidence>
<dbReference type="Gene3D" id="3.40.1350.10">
    <property type="match status" value="1"/>
</dbReference>
<dbReference type="AlphaFoldDB" id="G5GMI4"/>
<dbReference type="Proteomes" id="UP000004129">
    <property type="component" value="Unassembled WGS sequence"/>
</dbReference>
<name>G5GMI4_9FIRM</name>
<dbReference type="PATRIC" id="fig|679201.3.peg.470"/>
<dbReference type="GO" id="GO:0016788">
    <property type="term" value="F:hydrolase activity, acting on ester bonds"/>
    <property type="evidence" value="ECO:0007669"/>
    <property type="project" value="InterPro"/>
</dbReference>
<evidence type="ECO:0000313" key="6">
    <source>
        <dbReference type="Proteomes" id="UP000004129"/>
    </source>
</evidence>
<dbReference type="GO" id="GO:0003676">
    <property type="term" value="F:nucleic acid binding"/>
    <property type="evidence" value="ECO:0007669"/>
    <property type="project" value="InterPro"/>
</dbReference>
<dbReference type="EMBL" id="ACZM01000004">
    <property type="protein sequence ID" value="EHG21762.1"/>
    <property type="molecule type" value="Genomic_DNA"/>
</dbReference>
<evidence type="ECO:0000256" key="3">
    <source>
        <dbReference type="ARBA" id="ARBA00022801"/>
    </source>
</evidence>
<accession>G5GMI4</accession>
<dbReference type="eggNOG" id="ENOG5032YEF">
    <property type="taxonomic scope" value="Bacteria"/>
</dbReference>
<keyword evidence="3" id="KW-0378">Hydrolase</keyword>
<dbReference type="InterPro" id="IPR014883">
    <property type="entry name" value="VRR_NUC"/>
</dbReference>
<reference evidence="5 6" key="1">
    <citation type="submission" date="2011-08" db="EMBL/GenBank/DDBJ databases">
        <title>The Genome Sequence of Selenomonas infelix ATCC 43532.</title>
        <authorList>
            <consortium name="The Broad Institute Genome Sequencing Platform"/>
            <person name="Earl A."/>
            <person name="Ward D."/>
            <person name="Feldgarden M."/>
            <person name="Gevers D."/>
            <person name="Izard J."/>
            <person name="Blanton J.M."/>
            <person name="Baranova O.V."/>
            <person name="Dewhirst F.E."/>
            <person name="Young S.K."/>
            <person name="Zeng Q."/>
            <person name="Gargeya S."/>
            <person name="Fitzgerald M."/>
            <person name="Haas B."/>
            <person name="Abouelleil A."/>
            <person name="Alvarado L."/>
            <person name="Arachchi H.M."/>
            <person name="Berlin A."/>
            <person name="Brown A."/>
            <person name="Chapman S.B."/>
            <person name="Chen Z."/>
            <person name="Dunbar C."/>
            <person name="Freedman E."/>
            <person name="Gearin G."/>
            <person name="Gellesch M."/>
            <person name="Goldberg J."/>
            <person name="Griggs A."/>
            <person name="Gujja S."/>
            <person name="Heiman D."/>
            <person name="Howarth C."/>
            <person name="Larson L."/>
            <person name="Lui A."/>
            <person name="MacDonald P.J.P."/>
            <person name="Montmayeur A."/>
            <person name="Murphy C."/>
            <person name="Neiman D."/>
            <person name="Pearson M."/>
            <person name="Priest M."/>
            <person name="Roberts A."/>
            <person name="Saif S."/>
            <person name="Shea T."/>
            <person name="Shenoy N."/>
            <person name="Sisk P."/>
            <person name="Stolte C."/>
            <person name="Sykes S."/>
            <person name="Wortman J."/>
            <person name="Nusbaum C."/>
            <person name="Birren B."/>
        </authorList>
    </citation>
    <scope>NUCLEOTIDE SEQUENCE [LARGE SCALE GENOMIC DNA]</scope>
    <source>
        <strain evidence="5 6">ATCC 43532</strain>
    </source>
</reference>
<comment type="cofactor">
    <cofactor evidence="1">
        <name>Mg(2+)</name>
        <dbReference type="ChEBI" id="CHEBI:18420"/>
    </cofactor>
</comment>
<keyword evidence="2" id="KW-0540">Nuclease</keyword>
<dbReference type="STRING" id="679201.HMPREF9334_00465"/>
<evidence type="ECO:0000256" key="2">
    <source>
        <dbReference type="ARBA" id="ARBA00022722"/>
    </source>
</evidence>
<evidence type="ECO:0000259" key="4">
    <source>
        <dbReference type="SMART" id="SM00990"/>
    </source>
</evidence>
<dbReference type="SMART" id="SM00990">
    <property type="entry name" value="VRR_NUC"/>
    <property type="match status" value="1"/>
</dbReference>
<protein>
    <recommendedName>
        <fullName evidence="4">VRR-NUC domain-containing protein</fullName>
    </recommendedName>
</protein>
<organism evidence="5 6">
    <name type="scientific">Selenomonas infelix ATCC 43532</name>
    <dbReference type="NCBI Taxonomy" id="679201"/>
    <lineage>
        <taxon>Bacteria</taxon>
        <taxon>Bacillati</taxon>
        <taxon>Bacillota</taxon>
        <taxon>Negativicutes</taxon>
        <taxon>Selenomonadales</taxon>
        <taxon>Selenomonadaceae</taxon>
        <taxon>Selenomonas</taxon>
    </lineage>
</organism>
<dbReference type="InterPro" id="IPR011856">
    <property type="entry name" value="tRNA_endonuc-like_dom_sf"/>
</dbReference>
<dbReference type="RefSeq" id="WP_006691915.1">
    <property type="nucleotide sequence ID" value="NZ_JH376797.1"/>
</dbReference>
<dbReference type="Pfam" id="PF08774">
    <property type="entry name" value="VRR_NUC"/>
    <property type="match status" value="1"/>
</dbReference>
<proteinExistence type="predicted"/>
<dbReference type="HOGENOM" id="CLU_148000_0_0_9"/>
<dbReference type="GO" id="GO:0004518">
    <property type="term" value="F:nuclease activity"/>
    <property type="evidence" value="ECO:0007669"/>
    <property type="project" value="UniProtKB-KW"/>
</dbReference>
<feature type="domain" description="VRR-NUC" evidence="4">
    <location>
        <begin position="27"/>
        <end position="123"/>
    </location>
</feature>
<evidence type="ECO:0000256" key="1">
    <source>
        <dbReference type="ARBA" id="ARBA00001946"/>
    </source>
</evidence>
<comment type="caution">
    <text evidence="5">The sequence shown here is derived from an EMBL/GenBank/DDBJ whole genome shotgun (WGS) entry which is preliminary data.</text>
</comment>
<sequence>MKKSEHDIQNEIRVAIGAKQTATLFRANVGEAWTGICRRMNWIPDRVVIDGARRFQSGLPVGFPDLFGFRTIEVTPEMIGKKIAVFVFLEVKKPGGRTSKAQKEMHAFLQSAGAIGGVARSAEEAAALLQRL</sequence>